<name>A0A8X6TPZ0_NEPPI</name>
<dbReference type="Proteomes" id="UP000887013">
    <property type="component" value="Unassembled WGS sequence"/>
</dbReference>
<proteinExistence type="predicted"/>
<reference evidence="1" key="1">
    <citation type="submission" date="2020-08" db="EMBL/GenBank/DDBJ databases">
        <title>Multicomponent nature underlies the extraordinary mechanical properties of spider dragline silk.</title>
        <authorList>
            <person name="Kono N."/>
            <person name="Nakamura H."/>
            <person name="Mori M."/>
            <person name="Yoshida Y."/>
            <person name="Ohtoshi R."/>
            <person name="Malay A.D."/>
            <person name="Moran D.A.P."/>
            <person name="Tomita M."/>
            <person name="Numata K."/>
            <person name="Arakawa K."/>
        </authorList>
    </citation>
    <scope>NUCLEOTIDE SEQUENCE</scope>
</reference>
<organism evidence="1 2">
    <name type="scientific">Nephila pilipes</name>
    <name type="common">Giant wood spider</name>
    <name type="synonym">Nephila maculata</name>
    <dbReference type="NCBI Taxonomy" id="299642"/>
    <lineage>
        <taxon>Eukaryota</taxon>
        <taxon>Metazoa</taxon>
        <taxon>Ecdysozoa</taxon>
        <taxon>Arthropoda</taxon>
        <taxon>Chelicerata</taxon>
        <taxon>Arachnida</taxon>
        <taxon>Araneae</taxon>
        <taxon>Araneomorphae</taxon>
        <taxon>Entelegynae</taxon>
        <taxon>Araneoidea</taxon>
        <taxon>Nephilidae</taxon>
        <taxon>Nephila</taxon>
    </lineage>
</organism>
<evidence type="ECO:0000313" key="2">
    <source>
        <dbReference type="Proteomes" id="UP000887013"/>
    </source>
</evidence>
<keyword evidence="2" id="KW-1185">Reference proteome</keyword>
<comment type="caution">
    <text evidence="1">The sequence shown here is derived from an EMBL/GenBank/DDBJ whole genome shotgun (WGS) entry which is preliminary data.</text>
</comment>
<sequence>MVLRPFVCQKSSEKFEKAEEQRIILHLTMRALTHRLKQGISDGAKIELMGLFTAAPDLAPNGLPYSTHQKINYVDNDFRPSKKRLNAFKTMF</sequence>
<accession>A0A8X6TPZ0</accession>
<gene>
    <name evidence="1" type="ORF">NPIL_266381</name>
</gene>
<dbReference type="AlphaFoldDB" id="A0A8X6TPZ0"/>
<dbReference type="EMBL" id="BMAW01013110">
    <property type="protein sequence ID" value="GFT31964.1"/>
    <property type="molecule type" value="Genomic_DNA"/>
</dbReference>
<protein>
    <submittedName>
        <fullName evidence="1">Uncharacterized protein</fullName>
    </submittedName>
</protein>
<evidence type="ECO:0000313" key="1">
    <source>
        <dbReference type="EMBL" id="GFT31964.1"/>
    </source>
</evidence>